<evidence type="ECO:0000256" key="1">
    <source>
        <dbReference type="HAMAP-Rule" id="MF_00122"/>
    </source>
</evidence>
<comment type="function">
    <text evidence="1">Allows the formation of correctly charged Asn-tRNA(Asn) or Gln-tRNA(Gln) through the transamidation of misacylated Asp-tRNA(Asn) or Glu-tRNA(Gln) in organisms which lack either or both of asparaginyl-tRNA or glutaminyl-tRNA synthetases. The reaction takes place in the presence of glutamine and ATP through an activated phospho-Asp-tRNA(Asn) or phospho-Glu-tRNA(Gln).</text>
</comment>
<dbReference type="Pfam" id="PF02686">
    <property type="entry name" value="GatC"/>
    <property type="match status" value="1"/>
</dbReference>
<dbReference type="PANTHER" id="PTHR15004">
    <property type="entry name" value="GLUTAMYL-TRNA(GLN) AMIDOTRANSFERASE SUBUNIT C, MITOCHONDRIAL"/>
    <property type="match status" value="1"/>
</dbReference>
<reference evidence="3" key="1">
    <citation type="submission" date="2018-01" db="EMBL/GenBank/DDBJ databases">
        <authorList>
            <person name="Li J."/>
        </authorList>
    </citation>
    <scope>NUCLEOTIDE SEQUENCE [LARGE SCALE GENOMIC DNA]</scope>
    <source>
        <strain evidence="3">592</strain>
    </source>
</reference>
<evidence type="ECO:0000313" key="2">
    <source>
        <dbReference type="EMBL" id="AWB92875.1"/>
    </source>
</evidence>
<accession>A0A2S0WNG5</accession>
<proteinExistence type="inferred from homology"/>
<dbReference type="SUPFAM" id="SSF141000">
    <property type="entry name" value="Glu-tRNAGln amidotransferase C subunit"/>
    <property type="match status" value="1"/>
</dbReference>
<sequence>MSEPVTGISRDDVVHLAGLARIDLSEAELDHLAAELPAILDHVASVQQAAGDDVPAMSHPVPVDNVFREDVVRPSLAPEEALAAAPASDQQRFLVPKILGED</sequence>
<dbReference type="NCBIfam" id="TIGR00135">
    <property type="entry name" value="gatC"/>
    <property type="match status" value="1"/>
</dbReference>
<dbReference type="EC" id="6.3.5.-" evidence="1"/>
<dbReference type="GO" id="GO:0005524">
    <property type="term" value="F:ATP binding"/>
    <property type="evidence" value="ECO:0007669"/>
    <property type="project" value="UniProtKB-KW"/>
</dbReference>
<accession>A0A5F2EW75</accession>
<dbReference type="AlphaFoldDB" id="A0A2S0WNG5"/>
<dbReference type="OrthoDB" id="5295223at2"/>
<dbReference type="InterPro" id="IPR036113">
    <property type="entry name" value="Asp/Glu-ADT_sf_sub_c"/>
</dbReference>
<organism evidence="2 3">
    <name type="scientific">Aeromicrobium chenweiae</name>
    <dbReference type="NCBI Taxonomy" id="2079793"/>
    <lineage>
        <taxon>Bacteria</taxon>
        <taxon>Bacillati</taxon>
        <taxon>Actinomycetota</taxon>
        <taxon>Actinomycetes</taxon>
        <taxon>Propionibacteriales</taxon>
        <taxon>Nocardioidaceae</taxon>
        <taxon>Aeromicrobium</taxon>
    </lineage>
</organism>
<dbReference type="Proteomes" id="UP000244384">
    <property type="component" value="Chromosome"/>
</dbReference>
<dbReference type="PANTHER" id="PTHR15004:SF0">
    <property type="entry name" value="GLUTAMYL-TRNA(GLN) AMIDOTRANSFERASE SUBUNIT C, MITOCHONDRIAL"/>
    <property type="match status" value="1"/>
</dbReference>
<comment type="catalytic activity">
    <reaction evidence="1">
        <text>L-aspartyl-tRNA(Asn) + L-glutamine + ATP + H2O = L-asparaginyl-tRNA(Asn) + L-glutamate + ADP + phosphate + 2 H(+)</text>
        <dbReference type="Rhea" id="RHEA:14513"/>
        <dbReference type="Rhea" id="RHEA-COMP:9674"/>
        <dbReference type="Rhea" id="RHEA-COMP:9677"/>
        <dbReference type="ChEBI" id="CHEBI:15377"/>
        <dbReference type="ChEBI" id="CHEBI:15378"/>
        <dbReference type="ChEBI" id="CHEBI:29985"/>
        <dbReference type="ChEBI" id="CHEBI:30616"/>
        <dbReference type="ChEBI" id="CHEBI:43474"/>
        <dbReference type="ChEBI" id="CHEBI:58359"/>
        <dbReference type="ChEBI" id="CHEBI:78515"/>
        <dbReference type="ChEBI" id="CHEBI:78516"/>
        <dbReference type="ChEBI" id="CHEBI:456216"/>
    </reaction>
</comment>
<comment type="subunit">
    <text evidence="1">Heterotrimer of A, B and C subunits.</text>
</comment>
<dbReference type="InterPro" id="IPR003837">
    <property type="entry name" value="GatC"/>
</dbReference>
<dbReference type="GO" id="GO:0006450">
    <property type="term" value="P:regulation of translational fidelity"/>
    <property type="evidence" value="ECO:0007669"/>
    <property type="project" value="InterPro"/>
</dbReference>
<dbReference type="HAMAP" id="MF_00122">
    <property type="entry name" value="GatC"/>
    <property type="match status" value="1"/>
</dbReference>
<name>A0A2S0WNG5_9ACTN</name>
<protein>
    <recommendedName>
        <fullName evidence="1">Aspartyl/glutamyl-tRNA(Asn/Gln) amidotransferase subunit C</fullName>
        <shortName evidence="1">Asp/Glu-ADT subunit C</shortName>
        <ecNumber evidence="1">6.3.5.-</ecNumber>
    </recommendedName>
</protein>
<keyword evidence="1" id="KW-0436">Ligase</keyword>
<dbReference type="KEGG" id="aez:C3E78_12045"/>
<comment type="similarity">
    <text evidence="1">Belongs to the GatC family.</text>
</comment>
<dbReference type="GO" id="GO:0050566">
    <property type="term" value="F:asparaginyl-tRNA synthase (glutamine-hydrolyzing) activity"/>
    <property type="evidence" value="ECO:0007669"/>
    <property type="project" value="RHEA"/>
</dbReference>
<dbReference type="GO" id="GO:0016740">
    <property type="term" value="F:transferase activity"/>
    <property type="evidence" value="ECO:0007669"/>
    <property type="project" value="UniProtKB-KW"/>
</dbReference>
<dbReference type="GO" id="GO:0050567">
    <property type="term" value="F:glutaminyl-tRNA synthase (glutamine-hydrolyzing) activity"/>
    <property type="evidence" value="ECO:0007669"/>
    <property type="project" value="UniProtKB-UniRule"/>
</dbReference>
<keyword evidence="2" id="KW-0808">Transferase</keyword>
<gene>
    <name evidence="1" type="primary">gatC</name>
    <name evidence="2" type="ORF">C3E78_12045</name>
</gene>
<keyword evidence="1" id="KW-0547">Nucleotide-binding</keyword>
<keyword evidence="3" id="KW-1185">Reference proteome</keyword>
<comment type="catalytic activity">
    <reaction evidence="1">
        <text>L-glutamyl-tRNA(Gln) + L-glutamine + ATP + H2O = L-glutaminyl-tRNA(Gln) + L-glutamate + ADP + phosphate + H(+)</text>
        <dbReference type="Rhea" id="RHEA:17521"/>
        <dbReference type="Rhea" id="RHEA-COMP:9681"/>
        <dbReference type="Rhea" id="RHEA-COMP:9684"/>
        <dbReference type="ChEBI" id="CHEBI:15377"/>
        <dbReference type="ChEBI" id="CHEBI:15378"/>
        <dbReference type="ChEBI" id="CHEBI:29985"/>
        <dbReference type="ChEBI" id="CHEBI:30616"/>
        <dbReference type="ChEBI" id="CHEBI:43474"/>
        <dbReference type="ChEBI" id="CHEBI:58359"/>
        <dbReference type="ChEBI" id="CHEBI:78520"/>
        <dbReference type="ChEBI" id="CHEBI:78521"/>
        <dbReference type="ChEBI" id="CHEBI:456216"/>
    </reaction>
</comment>
<dbReference type="EMBL" id="CP026952">
    <property type="protein sequence ID" value="AWB92875.1"/>
    <property type="molecule type" value="Genomic_DNA"/>
</dbReference>
<dbReference type="GO" id="GO:0006412">
    <property type="term" value="P:translation"/>
    <property type="evidence" value="ECO:0007669"/>
    <property type="project" value="UniProtKB-UniRule"/>
</dbReference>
<dbReference type="GO" id="GO:0070681">
    <property type="term" value="P:glutaminyl-tRNAGln biosynthesis via transamidation"/>
    <property type="evidence" value="ECO:0007669"/>
    <property type="project" value="TreeGrafter"/>
</dbReference>
<keyword evidence="1" id="KW-0648">Protein biosynthesis</keyword>
<dbReference type="Gene3D" id="1.10.20.60">
    <property type="entry name" value="Glu-tRNAGln amidotransferase C subunit, N-terminal domain"/>
    <property type="match status" value="1"/>
</dbReference>
<dbReference type="RefSeq" id="WP_108578692.1">
    <property type="nucleotide sequence ID" value="NZ_CP026952.1"/>
</dbReference>
<evidence type="ECO:0000313" key="3">
    <source>
        <dbReference type="Proteomes" id="UP000244384"/>
    </source>
</evidence>
<keyword evidence="1" id="KW-0067">ATP-binding</keyword>